<organism evidence="3 4">
    <name type="scientific">Lactiplantibacillus mudanjiangensis</name>
    <dbReference type="NCBI Taxonomy" id="1296538"/>
    <lineage>
        <taxon>Bacteria</taxon>
        <taxon>Bacillati</taxon>
        <taxon>Bacillota</taxon>
        <taxon>Bacilli</taxon>
        <taxon>Lactobacillales</taxon>
        <taxon>Lactobacillaceae</taxon>
        <taxon>Lactiplantibacillus</taxon>
    </lineage>
</organism>
<dbReference type="EMBL" id="UYIG01000101">
    <property type="protein sequence ID" value="VDG28180.1"/>
    <property type="molecule type" value="Genomic_DNA"/>
</dbReference>
<dbReference type="Proteomes" id="UP000289996">
    <property type="component" value="Unassembled WGS sequence"/>
</dbReference>
<dbReference type="RefSeq" id="WP_130847345.1">
    <property type="nucleotide sequence ID" value="NZ_UYIE01000119.1"/>
</dbReference>
<sequence length="432" mass="46465">MKHRNRRNRYLPITGIVIFSFGGLLLVNSTTASADTNTTTTQNTKSATQTTLAKSQSASSASVVSDTTTASASMAKTTADASANAITPQSDSTTSTVNKPSASTSSTILRSSTKTVSSENSITSQKIVKQVSEATPVETSSSNIQSSNQTKSVTALSATPTTSTTNPTHYLTMQLANVPSGIYFKTGSSYAFPEEFVGNHGFFLGQSLSPNTTWTVKQIATDNNNTTYYNLGENNWVQESASIFINTDNNAPLNTQYTPVTSVNNNLKNQPVISNQPLFLHLNSESDMYFKEFSLPAVHDLGTTYTGSHNFITHSIFIGSNNVLWLNVNQNVWIDLSGDTDYIPQENLSITPFPPDFLSGLKAACDTALNGMNTMVSAIHDVNTAVTSLTNTLNSTKQPIEKINNSLSKINSNLNVMNQSVKQINSTIPSTI</sequence>
<accession>A0A660E218</accession>
<gene>
    <name evidence="3" type="ORF">MUDAN_MDHGFNIF_02903</name>
</gene>
<protein>
    <submittedName>
        <fullName evidence="3">Uncharacterized protein</fullName>
    </submittedName>
</protein>
<feature type="compositionally biased region" description="Low complexity" evidence="1">
    <location>
        <begin position="101"/>
        <end position="115"/>
    </location>
</feature>
<feature type="chain" id="PRO_5024901006" evidence="2">
    <location>
        <begin position="35"/>
        <end position="432"/>
    </location>
</feature>
<evidence type="ECO:0000313" key="3">
    <source>
        <dbReference type="EMBL" id="VDG28180.1"/>
    </source>
</evidence>
<evidence type="ECO:0000313" key="4">
    <source>
        <dbReference type="Proteomes" id="UP000289996"/>
    </source>
</evidence>
<feature type="region of interest" description="Disordered" evidence="1">
    <location>
        <begin position="80"/>
        <end position="167"/>
    </location>
</feature>
<evidence type="ECO:0000256" key="1">
    <source>
        <dbReference type="SAM" id="MobiDB-lite"/>
    </source>
</evidence>
<dbReference type="AlphaFoldDB" id="A0A660E218"/>
<proteinExistence type="predicted"/>
<evidence type="ECO:0000256" key="2">
    <source>
        <dbReference type="SAM" id="SignalP"/>
    </source>
</evidence>
<feature type="signal peptide" evidence="2">
    <location>
        <begin position="1"/>
        <end position="34"/>
    </location>
</feature>
<feature type="compositionally biased region" description="Polar residues" evidence="1">
    <location>
        <begin position="116"/>
        <end position="127"/>
    </location>
</feature>
<dbReference type="OrthoDB" id="2310618at2"/>
<feature type="compositionally biased region" description="Polar residues" evidence="1">
    <location>
        <begin position="84"/>
        <end position="100"/>
    </location>
</feature>
<reference evidence="3 4" key="1">
    <citation type="submission" date="2018-11" db="EMBL/GenBank/DDBJ databases">
        <authorList>
            <person name="Wuyts S."/>
        </authorList>
    </citation>
    <scope>NUCLEOTIDE SEQUENCE [LARGE SCALE GENOMIC DNA]</scope>
    <source>
        <strain evidence="3">Lactobacillus mudanjiangensis AMBF249</strain>
    </source>
</reference>
<name>A0A660E218_9LACO</name>
<keyword evidence="4" id="KW-1185">Reference proteome</keyword>
<keyword evidence="2" id="KW-0732">Signal</keyword>
<feature type="compositionally biased region" description="Low complexity" evidence="1">
    <location>
        <begin position="139"/>
        <end position="167"/>
    </location>
</feature>